<gene>
    <name evidence="3" type="ORF">ABQJ54_16790</name>
</gene>
<dbReference type="PANTHER" id="PTHR39168">
    <property type="entry name" value="TRANSCRIPTIONAL REGULATOR-RELATED"/>
    <property type="match status" value="1"/>
</dbReference>
<sequence>MSMPAVSADEPMDASPRGETSGQGGHYTARMSRANMPNRYQLAEFGALLAEPARAAILLALMDGSARPAGELARVAGVGAATASAHLKRLLDGGLLAVHEQGRHRYYRLADDEVAAWLEAMALPRAPRVPRPQGSDQALCRARTCYRHLAGRLGVAMCEAWMSRGWLLGDSRGMHLATAGAEALAAAGLVEPSPEQLLRLAGRGCLDWTERRLHVGGPLGVAITGAMLDVGWLRRSQRSRALLPSDEGLRRLAQLGVRLDETAH</sequence>
<organism evidence="3 4">
    <name type="scientific">Rhodanobacter lycopersici</name>
    <dbReference type="NCBI Taxonomy" id="3162487"/>
    <lineage>
        <taxon>Bacteria</taxon>
        <taxon>Pseudomonadati</taxon>
        <taxon>Pseudomonadota</taxon>
        <taxon>Gammaproteobacteria</taxon>
        <taxon>Lysobacterales</taxon>
        <taxon>Rhodanobacteraceae</taxon>
        <taxon>Rhodanobacter</taxon>
    </lineage>
</organism>
<dbReference type="InterPro" id="IPR052543">
    <property type="entry name" value="HTH_Metal-responsive_Reg"/>
</dbReference>
<dbReference type="SMART" id="SM00418">
    <property type="entry name" value="HTH_ARSR"/>
    <property type="match status" value="1"/>
</dbReference>
<name>A0ABV3QI09_9GAMM</name>
<dbReference type="InterPro" id="IPR001845">
    <property type="entry name" value="HTH_ArsR_DNA-bd_dom"/>
</dbReference>
<dbReference type="Proteomes" id="UP001556220">
    <property type="component" value="Unassembled WGS sequence"/>
</dbReference>
<dbReference type="Gene3D" id="1.10.10.10">
    <property type="entry name" value="Winged helix-like DNA-binding domain superfamily/Winged helix DNA-binding domain"/>
    <property type="match status" value="1"/>
</dbReference>
<keyword evidence="4" id="KW-1185">Reference proteome</keyword>
<dbReference type="InterPro" id="IPR011991">
    <property type="entry name" value="ArsR-like_HTH"/>
</dbReference>
<dbReference type="SUPFAM" id="SSF46785">
    <property type="entry name" value="Winged helix' DNA-binding domain"/>
    <property type="match status" value="1"/>
</dbReference>
<dbReference type="PROSITE" id="PS50987">
    <property type="entry name" value="HTH_ARSR_2"/>
    <property type="match status" value="1"/>
</dbReference>
<feature type="region of interest" description="Disordered" evidence="1">
    <location>
        <begin position="1"/>
        <end position="29"/>
    </location>
</feature>
<proteinExistence type="predicted"/>
<comment type="caution">
    <text evidence="3">The sequence shown here is derived from an EMBL/GenBank/DDBJ whole genome shotgun (WGS) entry which is preliminary data.</text>
</comment>
<dbReference type="CDD" id="cd00090">
    <property type="entry name" value="HTH_ARSR"/>
    <property type="match status" value="1"/>
</dbReference>
<reference evidence="3 4" key="1">
    <citation type="submission" date="2024-06" db="EMBL/GenBank/DDBJ databases">
        <authorList>
            <person name="Woo H."/>
        </authorList>
    </citation>
    <scope>NUCLEOTIDE SEQUENCE [LARGE SCALE GENOMIC DNA]</scope>
    <source>
        <strain evidence="3 4">Si-c</strain>
    </source>
</reference>
<dbReference type="PRINTS" id="PR00778">
    <property type="entry name" value="HTHARSR"/>
</dbReference>
<accession>A0ABV3QI09</accession>
<protein>
    <submittedName>
        <fullName evidence="3">ArsR/SmtB family transcription factor</fullName>
    </submittedName>
</protein>
<evidence type="ECO:0000313" key="3">
    <source>
        <dbReference type="EMBL" id="MEW9573415.1"/>
    </source>
</evidence>
<dbReference type="InterPro" id="IPR036390">
    <property type="entry name" value="WH_DNA-bd_sf"/>
</dbReference>
<feature type="domain" description="HTH arsR-type" evidence="2">
    <location>
        <begin position="34"/>
        <end position="129"/>
    </location>
</feature>
<dbReference type="Pfam" id="PF12840">
    <property type="entry name" value="HTH_20"/>
    <property type="match status" value="1"/>
</dbReference>
<evidence type="ECO:0000256" key="1">
    <source>
        <dbReference type="SAM" id="MobiDB-lite"/>
    </source>
</evidence>
<dbReference type="NCBIfam" id="NF033788">
    <property type="entry name" value="HTH_metalloreg"/>
    <property type="match status" value="1"/>
</dbReference>
<dbReference type="EMBL" id="JBFOHK010000005">
    <property type="protein sequence ID" value="MEW9573415.1"/>
    <property type="molecule type" value="Genomic_DNA"/>
</dbReference>
<evidence type="ECO:0000259" key="2">
    <source>
        <dbReference type="PROSITE" id="PS50987"/>
    </source>
</evidence>
<dbReference type="PANTHER" id="PTHR39168:SF1">
    <property type="entry name" value="TRANSCRIPTIONAL REGULATORY PROTEIN"/>
    <property type="match status" value="1"/>
</dbReference>
<evidence type="ECO:0000313" key="4">
    <source>
        <dbReference type="Proteomes" id="UP001556220"/>
    </source>
</evidence>
<dbReference type="InterPro" id="IPR036388">
    <property type="entry name" value="WH-like_DNA-bd_sf"/>
</dbReference>